<protein>
    <submittedName>
        <fullName evidence="2">Uncharacterized protein</fullName>
    </submittedName>
</protein>
<evidence type="ECO:0000313" key="3">
    <source>
        <dbReference type="Proteomes" id="UP000799118"/>
    </source>
</evidence>
<feature type="region of interest" description="Disordered" evidence="1">
    <location>
        <begin position="44"/>
        <end position="63"/>
    </location>
</feature>
<gene>
    <name evidence="2" type="ORF">BT96DRAFT_516807</name>
</gene>
<dbReference type="Proteomes" id="UP000799118">
    <property type="component" value="Unassembled WGS sequence"/>
</dbReference>
<sequence>MDVTHSIMLDLSSMEMEFRVLEELQLMCIGSAIVNGEDSRRHLSFSRNQEEGGDDGHDDEDGGEVENRVVIGVGIDGNAASEVGLSTLNAFLRAPRLVRATIIDNESVYNGQSYSSCIQLPWYQLCSLSCTGKYLPHIRAPTPTTEDAVEPSTSSIFPQLTHFSILPSPGIASFNASGLLSLIIRPLKPSR</sequence>
<dbReference type="EMBL" id="ML769430">
    <property type="protein sequence ID" value="KAE9402929.1"/>
    <property type="molecule type" value="Genomic_DNA"/>
</dbReference>
<dbReference type="AlphaFoldDB" id="A0A6A4HWQ7"/>
<dbReference type="OrthoDB" id="10657252at2759"/>
<evidence type="ECO:0000313" key="2">
    <source>
        <dbReference type="EMBL" id="KAE9402929.1"/>
    </source>
</evidence>
<feature type="compositionally biased region" description="Acidic residues" evidence="1">
    <location>
        <begin position="51"/>
        <end position="63"/>
    </location>
</feature>
<organism evidence="2 3">
    <name type="scientific">Gymnopus androsaceus JB14</name>
    <dbReference type="NCBI Taxonomy" id="1447944"/>
    <lineage>
        <taxon>Eukaryota</taxon>
        <taxon>Fungi</taxon>
        <taxon>Dikarya</taxon>
        <taxon>Basidiomycota</taxon>
        <taxon>Agaricomycotina</taxon>
        <taxon>Agaricomycetes</taxon>
        <taxon>Agaricomycetidae</taxon>
        <taxon>Agaricales</taxon>
        <taxon>Marasmiineae</taxon>
        <taxon>Omphalotaceae</taxon>
        <taxon>Gymnopus</taxon>
    </lineage>
</organism>
<evidence type="ECO:0000256" key="1">
    <source>
        <dbReference type="SAM" id="MobiDB-lite"/>
    </source>
</evidence>
<accession>A0A6A4HWQ7</accession>
<proteinExistence type="predicted"/>
<name>A0A6A4HWQ7_9AGAR</name>
<keyword evidence="3" id="KW-1185">Reference proteome</keyword>
<reference evidence="2" key="1">
    <citation type="journal article" date="2019" name="Environ. Microbiol.">
        <title>Fungal ecological strategies reflected in gene transcription - a case study of two litter decomposers.</title>
        <authorList>
            <person name="Barbi F."/>
            <person name="Kohler A."/>
            <person name="Barry K."/>
            <person name="Baskaran P."/>
            <person name="Daum C."/>
            <person name="Fauchery L."/>
            <person name="Ihrmark K."/>
            <person name="Kuo A."/>
            <person name="LaButti K."/>
            <person name="Lipzen A."/>
            <person name="Morin E."/>
            <person name="Grigoriev I.V."/>
            <person name="Henrissat B."/>
            <person name="Lindahl B."/>
            <person name="Martin F."/>
        </authorList>
    </citation>
    <scope>NUCLEOTIDE SEQUENCE</scope>
    <source>
        <strain evidence="2">JB14</strain>
    </source>
</reference>